<organism evidence="1 2">
    <name type="scientific">Armillaria tabescens</name>
    <name type="common">Ringless honey mushroom</name>
    <name type="synonym">Agaricus tabescens</name>
    <dbReference type="NCBI Taxonomy" id="1929756"/>
    <lineage>
        <taxon>Eukaryota</taxon>
        <taxon>Fungi</taxon>
        <taxon>Dikarya</taxon>
        <taxon>Basidiomycota</taxon>
        <taxon>Agaricomycotina</taxon>
        <taxon>Agaricomycetes</taxon>
        <taxon>Agaricomycetidae</taxon>
        <taxon>Agaricales</taxon>
        <taxon>Marasmiineae</taxon>
        <taxon>Physalacriaceae</taxon>
        <taxon>Desarmillaria</taxon>
    </lineage>
</organism>
<sequence>MAAPDVLLQILENAYHANTTSKTTLINPLPQELMNAIIDEIYNYLDPKSTQHALKACALASSIFVCRTRKHLFGHITIWLIPDYEKLLPLSQVHSFTTSLTIIFQSRLCGRYYPTISTLTGLPSLVDALHNVNTIMLCGMNWKSISQRFIDSLALRSFISITLMHTHFPDSNTFYSFLSHSSNLCQFSCFMTTVDSSDRPPFHTSHRPHIIELSLQKMSQIPAMLLSHALSPVNLQSLRILDVFLDDAG</sequence>
<comment type="caution">
    <text evidence="1">The sequence shown here is derived from an EMBL/GenBank/DDBJ whole genome shotgun (WGS) entry which is preliminary data.</text>
</comment>
<protein>
    <submittedName>
        <fullName evidence="1">Uncharacterized protein</fullName>
    </submittedName>
</protein>
<proteinExistence type="predicted"/>
<accession>A0AA39N1Z3</accession>
<gene>
    <name evidence="1" type="ORF">EV420DRAFT_1645129</name>
</gene>
<keyword evidence="2" id="KW-1185">Reference proteome</keyword>
<dbReference type="EMBL" id="JAUEPS010000027">
    <property type="protein sequence ID" value="KAK0454235.1"/>
    <property type="molecule type" value="Genomic_DNA"/>
</dbReference>
<reference evidence="1" key="1">
    <citation type="submission" date="2023-06" db="EMBL/GenBank/DDBJ databases">
        <authorList>
            <consortium name="Lawrence Berkeley National Laboratory"/>
            <person name="Ahrendt S."/>
            <person name="Sahu N."/>
            <person name="Indic B."/>
            <person name="Wong-Bajracharya J."/>
            <person name="Merenyi Z."/>
            <person name="Ke H.-M."/>
            <person name="Monk M."/>
            <person name="Kocsube S."/>
            <person name="Drula E."/>
            <person name="Lipzen A."/>
            <person name="Balint B."/>
            <person name="Henrissat B."/>
            <person name="Andreopoulos B."/>
            <person name="Martin F.M."/>
            <person name="Harder C.B."/>
            <person name="Rigling D."/>
            <person name="Ford K.L."/>
            <person name="Foster G.D."/>
            <person name="Pangilinan J."/>
            <person name="Papanicolaou A."/>
            <person name="Barry K."/>
            <person name="LaButti K."/>
            <person name="Viragh M."/>
            <person name="Koriabine M."/>
            <person name="Yan M."/>
            <person name="Riley R."/>
            <person name="Champramary S."/>
            <person name="Plett K.L."/>
            <person name="Tsai I.J."/>
            <person name="Slot J."/>
            <person name="Sipos G."/>
            <person name="Plett J."/>
            <person name="Nagy L.G."/>
            <person name="Grigoriev I.V."/>
        </authorList>
    </citation>
    <scope>NUCLEOTIDE SEQUENCE</scope>
    <source>
        <strain evidence="1">CCBAS 213</strain>
    </source>
</reference>
<name>A0AA39N1Z3_ARMTA</name>
<evidence type="ECO:0000313" key="2">
    <source>
        <dbReference type="Proteomes" id="UP001175211"/>
    </source>
</evidence>
<dbReference type="AlphaFoldDB" id="A0AA39N1Z3"/>
<dbReference type="RefSeq" id="XP_060328623.1">
    <property type="nucleotide sequence ID" value="XM_060477739.1"/>
</dbReference>
<evidence type="ECO:0000313" key="1">
    <source>
        <dbReference type="EMBL" id="KAK0454235.1"/>
    </source>
</evidence>
<dbReference type="Proteomes" id="UP001175211">
    <property type="component" value="Unassembled WGS sequence"/>
</dbReference>
<dbReference type="GeneID" id="85361287"/>